<evidence type="ECO:0000256" key="1">
    <source>
        <dbReference type="SAM" id="MobiDB-lite"/>
    </source>
</evidence>
<keyword evidence="2" id="KW-0812">Transmembrane</keyword>
<dbReference type="HOGENOM" id="CLU_2648427_0_0_3"/>
<sequence length="76" mass="8617">MTYPNDRDPQRRDVYTEPDRATRVEETHYADGSINRRVEQDRLYDPTARDTSNTAQGILIGILITALLGLGVLELV</sequence>
<name>B8HN68_CYAP4</name>
<protein>
    <submittedName>
        <fullName evidence="3">Uncharacterized protein</fullName>
    </submittedName>
</protein>
<feature type="compositionally biased region" description="Basic and acidic residues" evidence="1">
    <location>
        <begin position="1"/>
        <end position="48"/>
    </location>
</feature>
<keyword evidence="2" id="KW-1133">Transmembrane helix</keyword>
<accession>B8HN68</accession>
<reference evidence="3" key="1">
    <citation type="submission" date="2009-01" db="EMBL/GenBank/DDBJ databases">
        <title>Complete sequence of chromosome Cyanothece sp. PCC 7425.</title>
        <authorList>
            <consortium name="US DOE Joint Genome Institute"/>
            <person name="Lucas S."/>
            <person name="Copeland A."/>
            <person name="Lapidus A."/>
            <person name="Glavina del Rio T."/>
            <person name="Dalin E."/>
            <person name="Tice H."/>
            <person name="Bruce D."/>
            <person name="Goodwin L."/>
            <person name="Pitluck S."/>
            <person name="Sims D."/>
            <person name="Meineke L."/>
            <person name="Brettin T."/>
            <person name="Detter J.C."/>
            <person name="Han C."/>
            <person name="Larimer F."/>
            <person name="Land M."/>
            <person name="Hauser L."/>
            <person name="Kyrpides N."/>
            <person name="Ovchinnikova G."/>
            <person name="Liberton M."/>
            <person name="Stoeckel J."/>
            <person name="Banerjee A."/>
            <person name="Singh A."/>
            <person name="Page L."/>
            <person name="Sato H."/>
            <person name="Zhao L."/>
            <person name="Sherman L."/>
            <person name="Pakrasi H."/>
            <person name="Richardson P."/>
        </authorList>
    </citation>
    <scope>NUCLEOTIDE SEQUENCE</scope>
    <source>
        <strain evidence="3">PCC 7425</strain>
    </source>
</reference>
<keyword evidence="2" id="KW-0472">Membrane</keyword>
<evidence type="ECO:0000313" key="3">
    <source>
        <dbReference type="EMBL" id="ACL47195.1"/>
    </source>
</evidence>
<gene>
    <name evidence="3" type="ordered locus">Cyan7425_4895</name>
</gene>
<feature type="transmembrane region" description="Helical" evidence="2">
    <location>
        <begin position="54"/>
        <end position="73"/>
    </location>
</feature>
<dbReference type="EMBL" id="CP001344">
    <property type="protein sequence ID" value="ACL47195.1"/>
    <property type="molecule type" value="Genomic_DNA"/>
</dbReference>
<proteinExistence type="predicted"/>
<evidence type="ECO:0000256" key="2">
    <source>
        <dbReference type="SAM" id="Phobius"/>
    </source>
</evidence>
<organism evidence="3">
    <name type="scientific">Cyanothece sp. (strain PCC 7425 / ATCC 29141)</name>
    <dbReference type="NCBI Taxonomy" id="395961"/>
    <lineage>
        <taxon>Bacteria</taxon>
        <taxon>Bacillati</taxon>
        <taxon>Cyanobacteriota</taxon>
        <taxon>Cyanophyceae</taxon>
        <taxon>Gomontiellales</taxon>
        <taxon>Cyanothecaceae</taxon>
        <taxon>Cyanothece</taxon>
    </lineage>
</organism>
<feature type="region of interest" description="Disordered" evidence="1">
    <location>
        <begin position="1"/>
        <end position="50"/>
    </location>
</feature>
<dbReference type="AlphaFoldDB" id="B8HN68"/>
<dbReference type="KEGG" id="cyn:Cyan7425_4895"/>